<dbReference type="Proteomes" id="UP000239899">
    <property type="component" value="Unassembled WGS sequence"/>
</dbReference>
<evidence type="ECO:0000313" key="1">
    <source>
        <dbReference type="EMBL" id="PRW60897.1"/>
    </source>
</evidence>
<name>A0A2P6U3K4_CHLSO</name>
<evidence type="ECO:0000313" key="2">
    <source>
        <dbReference type="Proteomes" id="UP000239899"/>
    </source>
</evidence>
<gene>
    <name evidence="1" type="ORF">C2E21_0415</name>
</gene>
<accession>A0A2P6U3K4</accession>
<proteinExistence type="predicted"/>
<keyword evidence="2" id="KW-1185">Reference proteome</keyword>
<dbReference type="AlphaFoldDB" id="A0A2P6U3K4"/>
<dbReference type="EMBL" id="LHPG02000001">
    <property type="protein sequence ID" value="PRW60897.1"/>
    <property type="molecule type" value="Genomic_DNA"/>
</dbReference>
<comment type="caution">
    <text evidence="1">The sequence shown here is derived from an EMBL/GenBank/DDBJ whole genome shotgun (WGS) entry which is preliminary data.</text>
</comment>
<sequence>MVKLFVSQHERCRLRVTISAEPGENPDPRGEHKVTLAAVMVTHIEDMEQAGTLSNIKWVSSGVKMG</sequence>
<protein>
    <submittedName>
        <fullName evidence="1">Uncharacterized protein</fullName>
    </submittedName>
</protein>
<reference evidence="1 2" key="1">
    <citation type="journal article" date="2018" name="Plant J.">
        <title>Genome sequences of Chlorella sorokiniana UTEX 1602 and Micractinium conductrix SAG 241.80: implications to maltose excretion by a green alga.</title>
        <authorList>
            <person name="Arriola M.B."/>
            <person name="Velmurugan N."/>
            <person name="Zhang Y."/>
            <person name="Plunkett M.H."/>
            <person name="Hondzo H."/>
            <person name="Barney B.M."/>
        </authorList>
    </citation>
    <scope>NUCLEOTIDE SEQUENCE [LARGE SCALE GENOMIC DNA]</scope>
    <source>
        <strain evidence="2">UTEX 1602</strain>
    </source>
</reference>
<organism evidence="1 2">
    <name type="scientific">Chlorella sorokiniana</name>
    <name type="common">Freshwater green alga</name>
    <dbReference type="NCBI Taxonomy" id="3076"/>
    <lineage>
        <taxon>Eukaryota</taxon>
        <taxon>Viridiplantae</taxon>
        <taxon>Chlorophyta</taxon>
        <taxon>core chlorophytes</taxon>
        <taxon>Trebouxiophyceae</taxon>
        <taxon>Chlorellales</taxon>
        <taxon>Chlorellaceae</taxon>
        <taxon>Chlorella clade</taxon>
        <taxon>Chlorella</taxon>
    </lineage>
</organism>